<proteinExistence type="inferred from homology"/>
<name>A0A0S4IM37_BODSA</name>
<evidence type="ECO:0000256" key="7">
    <source>
        <dbReference type="ARBA" id="ARBA00022801"/>
    </source>
</evidence>
<dbReference type="CDD" id="cd07723">
    <property type="entry name" value="hydroxyacylglutathione_hydrolase_MBL-fold"/>
    <property type="match status" value="1"/>
</dbReference>
<dbReference type="AlphaFoldDB" id="A0A0S4IM37"/>
<evidence type="ECO:0000313" key="12">
    <source>
        <dbReference type="EMBL" id="CUE71667.1"/>
    </source>
</evidence>
<dbReference type="InterPro" id="IPR036866">
    <property type="entry name" value="RibonucZ/Hydroxyglut_hydro"/>
</dbReference>
<feature type="transmembrane region" description="Helical" evidence="10">
    <location>
        <begin position="37"/>
        <end position="60"/>
    </location>
</feature>
<evidence type="ECO:0000256" key="3">
    <source>
        <dbReference type="ARBA" id="ARBA00004963"/>
    </source>
</evidence>
<dbReference type="SUPFAM" id="SSF56281">
    <property type="entry name" value="Metallo-hydrolase/oxidoreductase"/>
    <property type="match status" value="1"/>
</dbReference>
<dbReference type="InterPro" id="IPR001279">
    <property type="entry name" value="Metallo-B-lactamas"/>
</dbReference>
<keyword evidence="6" id="KW-0479">Metal-binding</keyword>
<keyword evidence="7" id="KW-0378">Hydrolase</keyword>
<reference evidence="13" key="1">
    <citation type="submission" date="2015-09" db="EMBL/GenBank/DDBJ databases">
        <authorList>
            <consortium name="Pathogen Informatics"/>
        </authorList>
    </citation>
    <scope>NUCLEOTIDE SEQUENCE [LARGE SCALE GENOMIC DNA]</scope>
    <source>
        <strain evidence="13">Lake Konstanz</strain>
    </source>
</reference>
<dbReference type="SMART" id="SM00849">
    <property type="entry name" value="Lactamase_B"/>
    <property type="match status" value="1"/>
</dbReference>
<evidence type="ECO:0000256" key="5">
    <source>
        <dbReference type="ARBA" id="ARBA00011917"/>
    </source>
</evidence>
<accession>A0A0S4IM37</accession>
<dbReference type="OMA" id="EDAPLCC"/>
<evidence type="ECO:0000256" key="6">
    <source>
        <dbReference type="ARBA" id="ARBA00022723"/>
    </source>
</evidence>
<dbReference type="OrthoDB" id="515692at2759"/>
<evidence type="ECO:0000256" key="8">
    <source>
        <dbReference type="ARBA" id="ARBA00022833"/>
    </source>
</evidence>
<protein>
    <recommendedName>
        <fullName evidence="5">hydroxyacylglutathione hydrolase</fullName>
        <ecNumber evidence="5">3.1.2.6</ecNumber>
    </recommendedName>
    <alternativeName>
        <fullName evidence="9">Glyoxalase II</fullName>
    </alternativeName>
</protein>
<evidence type="ECO:0000256" key="10">
    <source>
        <dbReference type="SAM" id="Phobius"/>
    </source>
</evidence>
<dbReference type="Pfam" id="PF00753">
    <property type="entry name" value="Lactamase_B"/>
    <property type="match status" value="1"/>
</dbReference>
<evidence type="ECO:0000313" key="13">
    <source>
        <dbReference type="Proteomes" id="UP000051952"/>
    </source>
</evidence>
<evidence type="ECO:0000256" key="4">
    <source>
        <dbReference type="ARBA" id="ARBA00006759"/>
    </source>
</evidence>
<keyword evidence="10" id="KW-1133">Transmembrane helix</keyword>
<keyword evidence="10" id="KW-0812">Transmembrane</keyword>
<dbReference type="GO" id="GO:0046872">
    <property type="term" value="F:metal ion binding"/>
    <property type="evidence" value="ECO:0007669"/>
    <property type="project" value="UniProtKB-KW"/>
</dbReference>
<feature type="domain" description="Metallo-beta-lactamase" evidence="11">
    <location>
        <begin position="131"/>
        <end position="353"/>
    </location>
</feature>
<dbReference type="Proteomes" id="UP000051952">
    <property type="component" value="Unassembled WGS sequence"/>
</dbReference>
<comment type="pathway">
    <text evidence="3">Secondary metabolite metabolism; methylglyoxal degradation; (R)-lactate from methylglyoxal: step 2/2.</text>
</comment>
<feature type="transmembrane region" description="Helical" evidence="10">
    <location>
        <begin position="7"/>
        <end position="25"/>
    </location>
</feature>
<keyword evidence="13" id="KW-1185">Reference proteome</keyword>
<comment type="catalytic activity">
    <reaction evidence="1">
        <text>an S-(2-hydroxyacyl)glutathione + H2O = a 2-hydroxy carboxylate + glutathione + H(+)</text>
        <dbReference type="Rhea" id="RHEA:21864"/>
        <dbReference type="ChEBI" id="CHEBI:15377"/>
        <dbReference type="ChEBI" id="CHEBI:15378"/>
        <dbReference type="ChEBI" id="CHEBI:57925"/>
        <dbReference type="ChEBI" id="CHEBI:58896"/>
        <dbReference type="ChEBI" id="CHEBI:71261"/>
        <dbReference type="EC" id="3.1.2.6"/>
    </reaction>
</comment>
<comment type="similarity">
    <text evidence="4">Belongs to the metallo-beta-lactamase superfamily. Glyoxalase II family.</text>
</comment>
<keyword evidence="10" id="KW-0472">Membrane</keyword>
<evidence type="ECO:0000256" key="9">
    <source>
        <dbReference type="ARBA" id="ARBA00031044"/>
    </source>
</evidence>
<keyword evidence="8" id="KW-0862">Zinc</keyword>
<dbReference type="PANTHER" id="PTHR11935:SF94">
    <property type="entry name" value="TENZING NORGAY, ISOFORM C"/>
    <property type="match status" value="1"/>
</dbReference>
<dbReference type="VEuPathDB" id="TriTrypDB:BSAL_53555"/>
<dbReference type="PANTHER" id="PTHR11935">
    <property type="entry name" value="BETA LACTAMASE DOMAIN"/>
    <property type="match status" value="1"/>
</dbReference>
<comment type="cofactor">
    <cofactor evidence="2">
        <name>Zn(2+)</name>
        <dbReference type="ChEBI" id="CHEBI:29105"/>
    </cofactor>
</comment>
<evidence type="ECO:0000256" key="1">
    <source>
        <dbReference type="ARBA" id="ARBA00001623"/>
    </source>
</evidence>
<dbReference type="EMBL" id="CYKH01000110">
    <property type="protein sequence ID" value="CUE71667.1"/>
    <property type="molecule type" value="Genomic_DNA"/>
</dbReference>
<dbReference type="GO" id="GO:0004416">
    <property type="term" value="F:hydroxyacylglutathione hydrolase activity"/>
    <property type="evidence" value="ECO:0007669"/>
    <property type="project" value="UniProtKB-EC"/>
</dbReference>
<dbReference type="InterPro" id="IPR035680">
    <property type="entry name" value="Clx_II_MBL"/>
</dbReference>
<organism evidence="12 13">
    <name type="scientific">Bodo saltans</name>
    <name type="common">Flagellated protozoan</name>
    <dbReference type="NCBI Taxonomy" id="75058"/>
    <lineage>
        <taxon>Eukaryota</taxon>
        <taxon>Discoba</taxon>
        <taxon>Euglenozoa</taxon>
        <taxon>Kinetoplastea</taxon>
        <taxon>Metakinetoplastina</taxon>
        <taxon>Eubodonida</taxon>
        <taxon>Bodonidae</taxon>
        <taxon>Bodo</taxon>
    </lineage>
</organism>
<dbReference type="EC" id="3.1.2.6" evidence="5"/>
<evidence type="ECO:0000259" key="11">
    <source>
        <dbReference type="SMART" id="SM00849"/>
    </source>
</evidence>
<sequence>MLLTWKHGAGMGALVCTWCAVSVYSNNNMLAFASVGILYFSGLLPTTIVPPFFAFMYTAYCSRSIGGRYLRHMIHPSTSVPHSNFRNGCRLIPAPPGNVDHFSCFLEACRNSGSHHYDNSILVVPTPIFADNYSYLLFSPATKLVAAVDPADPKAILQMIAFVSRQSNTDFMLSDVLCTHKHWDHAGGNEELLRLSSLKQQADERHQPLDPATAAMMKFVSAGLKIIGSRTDEPVGTNVWVSEADLAHGGTAKPILVAGGSIPVRCIRSPGHTRGSLMFLAGAPISVCRVEDSAALFTGDCVFCGGCGAMFEVQNVNDVLTTYDAFHNDFLVSSDPYTGATINAKNVHVYVGHEYSEKLYSELYETSQTMKWKQEPQKVVAAEYERVKTLRKLKKRIIDGEEEIALPLCTVPSSLLIERLANPLLSVKRSALVELRRKEERNSSVSTTDIEKVIYTSTAR</sequence>
<gene>
    <name evidence="12" type="ORF">BSAL_53555</name>
</gene>
<evidence type="ECO:0000256" key="2">
    <source>
        <dbReference type="ARBA" id="ARBA00001947"/>
    </source>
</evidence>
<dbReference type="Gene3D" id="3.60.15.10">
    <property type="entry name" value="Ribonuclease Z/Hydroxyacylglutathione hydrolase-like"/>
    <property type="match status" value="1"/>
</dbReference>